<organism evidence="1 2">
    <name type="scientific">Dermacentor silvarum</name>
    <name type="common">Tick</name>
    <dbReference type="NCBI Taxonomy" id="543639"/>
    <lineage>
        <taxon>Eukaryota</taxon>
        <taxon>Metazoa</taxon>
        <taxon>Ecdysozoa</taxon>
        <taxon>Arthropoda</taxon>
        <taxon>Chelicerata</taxon>
        <taxon>Arachnida</taxon>
        <taxon>Acari</taxon>
        <taxon>Parasitiformes</taxon>
        <taxon>Ixodida</taxon>
        <taxon>Ixodoidea</taxon>
        <taxon>Ixodidae</taxon>
        <taxon>Rhipicephalinae</taxon>
        <taxon>Dermacentor</taxon>
    </lineage>
</organism>
<name>A0ACB8DJV1_DERSI</name>
<proteinExistence type="predicted"/>
<protein>
    <submittedName>
        <fullName evidence="1">Uncharacterized protein</fullName>
    </submittedName>
</protein>
<dbReference type="Proteomes" id="UP000821865">
    <property type="component" value="Chromosome 11"/>
</dbReference>
<comment type="caution">
    <text evidence="1">The sequence shown here is derived from an EMBL/GenBank/DDBJ whole genome shotgun (WGS) entry which is preliminary data.</text>
</comment>
<evidence type="ECO:0000313" key="1">
    <source>
        <dbReference type="EMBL" id="KAH7970987.1"/>
    </source>
</evidence>
<accession>A0ACB8DJV1</accession>
<sequence>MLYDRLHKKHLRPIRGKGNPWCIAFTTLQHRRKVNATTTTHLESAALLLRTQIAVGDPSKDKPCYAEVRSLVATAYWTREREFTVDEIEVILGKMLGNSAPGADGLTPASAVLALFDMKTRLLQLKAEKTPAVLMSLDFRGAFDSVWHPLVLRFFRDRGLPSNLYHLIKSFLEERHVIFRSHAGEVAASQSLGSPQGSPLSPLLWNVLIHDRLCLPMPPGATVQAYADDTVILVAARSRDELGAVGSEVLARVVEWTEKARVSLNMDKTFCVLFSHGRGGMERVHPTIRLGSEGKGLKFVESLRILGVIFDRRLSFFKHADHLEEKAEFLSAKAIAFAQMQGGLRPKDHSPIPAGHVACLDVRINHMVERKARLPVLMRAPPLALELDRANAEFRLFALGESVHYGASSFSPCDVLFSVDPWDTHPADARSFAFRRLSIHEARQLSCDEGVHVYTDGSSTALSSGAAFVVLGPRGRIGSIGRFRRPRFYRVCRGARAHTGRRRQRGGTSVLGRPIAPVCAVQTEHHGR</sequence>
<gene>
    <name evidence="1" type="ORF">HPB49_017596</name>
</gene>
<reference evidence="1" key="1">
    <citation type="submission" date="2020-05" db="EMBL/GenBank/DDBJ databases">
        <title>Large-scale comparative analyses of tick genomes elucidate their genetic diversity and vector capacities.</title>
        <authorList>
            <person name="Jia N."/>
            <person name="Wang J."/>
            <person name="Shi W."/>
            <person name="Du L."/>
            <person name="Sun Y."/>
            <person name="Zhan W."/>
            <person name="Jiang J."/>
            <person name="Wang Q."/>
            <person name="Zhang B."/>
            <person name="Ji P."/>
            <person name="Sakyi L.B."/>
            <person name="Cui X."/>
            <person name="Yuan T."/>
            <person name="Jiang B."/>
            <person name="Yang W."/>
            <person name="Lam T.T.-Y."/>
            <person name="Chang Q."/>
            <person name="Ding S."/>
            <person name="Wang X."/>
            <person name="Zhu J."/>
            <person name="Ruan X."/>
            <person name="Zhao L."/>
            <person name="Wei J."/>
            <person name="Que T."/>
            <person name="Du C."/>
            <person name="Cheng J."/>
            <person name="Dai P."/>
            <person name="Han X."/>
            <person name="Huang E."/>
            <person name="Gao Y."/>
            <person name="Liu J."/>
            <person name="Shao H."/>
            <person name="Ye R."/>
            <person name="Li L."/>
            <person name="Wei W."/>
            <person name="Wang X."/>
            <person name="Wang C."/>
            <person name="Yang T."/>
            <person name="Huo Q."/>
            <person name="Li W."/>
            <person name="Guo W."/>
            <person name="Chen H."/>
            <person name="Zhou L."/>
            <person name="Ni X."/>
            <person name="Tian J."/>
            <person name="Zhou Y."/>
            <person name="Sheng Y."/>
            <person name="Liu T."/>
            <person name="Pan Y."/>
            <person name="Xia L."/>
            <person name="Li J."/>
            <person name="Zhao F."/>
            <person name="Cao W."/>
        </authorList>
    </citation>
    <scope>NUCLEOTIDE SEQUENCE</scope>
    <source>
        <strain evidence="1">Dsil-2018</strain>
    </source>
</reference>
<evidence type="ECO:0000313" key="2">
    <source>
        <dbReference type="Proteomes" id="UP000821865"/>
    </source>
</evidence>
<keyword evidence="2" id="KW-1185">Reference proteome</keyword>
<dbReference type="EMBL" id="CM023480">
    <property type="protein sequence ID" value="KAH7970987.1"/>
    <property type="molecule type" value="Genomic_DNA"/>
</dbReference>